<keyword evidence="4 6" id="KW-0804">Transcription</keyword>
<evidence type="ECO:0000256" key="2">
    <source>
        <dbReference type="ARBA" id="ARBA00023015"/>
    </source>
</evidence>
<evidence type="ECO:0000259" key="8">
    <source>
        <dbReference type="PROSITE" id="PS51742"/>
    </source>
</evidence>
<keyword evidence="5 6" id="KW-0539">Nucleus</keyword>
<dbReference type="FunFam" id="3.30.1330.80:FF:000002">
    <property type="entry name" value="AT-hook motif nuclear-localized protein"/>
    <property type="match status" value="1"/>
</dbReference>
<feature type="compositionally biased region" description="Polar residues" evidence="7">
    <location>
        <begin position="233"/>
        <end position="243"/>
    </location>
</feature>
<comment type="caution">
    <text evidence="9">The sequence shown here is derived from an EMBL/GenBank/DDBJ whole genome shotgun (WGS) entry which is preliminary data.</text>
</comment>
<dbReference type="GO" id="GO:0005634">
    <property type="term" value="C:nucleus"/>
    <property type="evidence" value="ECO:0007669"/>
    <property type="project" value="UniProtKB-SubCell"/>
</dbReference>
<feature type="compositionally biased region" description="Low complexity" evidence="7">
    <location>
        <begin position="54"/>
        <end position="65"/>
    </location>
</feature>
<name>A0A426Z4Q2_ENSVE</name>
<comment type="subcellular location">
    <subcellularLocation>
        <location evidence="1 6">Nucleus</location>
    </subcellularLocation>
</comment>
<reference evidence="9 10" key="1">
    <citation type="journal article" date="2014" name="Agronomy (Basel)">
        <title>A Draft Genome Sequence for Ensete ventricosum, the Drought-Tolerant Tree Against Hunger.</title>
        <authorList>
            <person name="Harrison J."/>
            <person name="Moore K.A."/>
            <person name="Paszkiewicz K."/>
            <person name="Jones T."/>
            <person name="Grant M."/>
            <person name="Ambacheew D."/>
            <person name="Muzemil S."/>
            <person name="Studholme D.J."/>
        </authorList>
    </citation>
    <scope>NUCLEOTIDE SEQUENCE [LARGE SCALE GENOMIC DNA]</scope>
</reference>
<proteinExistence type="predicted"/>
<feature type="compositionally biased region" description="Gly residues" evidence="7">
    <location>
        <begin position="1"/>
        <end position="15"/>
    </location>
</feature>
<dbReference type="SUPFAM" id="SSF117856">
    <property type="entry name" value="AF0104/ALDC/Ptd012-like"/>
    <property type="match status" value="1"/>
</dbReference>
<dbReference type="CDD" id="cd11378">
    <property type="entry name" value="DUF296"/>
    <property type="match status" value="1"/>
</dbReference>
<organism evidence="9 10">
    <name type="scientific">Ensete ventricosum</name>
    <name type="common">Abyssinian banana</name>
    <name type="synonym">Musa ensete</name>
    <dbReference type="NCBI Taxonomy" id="4639"/>
    <lineage>
        <taxon>Eukaryota</taxon>
        <taxon>Viridiplantae</taxon>
        <taxon>Streptophyta</taxon>
        <taxon>Embryophyta</taxon>
        <taxon>Tracheophyta</taxon>
        <taxon>Spermatophyta</taxon>
        <taxon>Magnoliopsida</taxon>
        <taxon>Liliopsida</taxon>
        <taxon>Zingiberales</taxon>
        <taxon>Musaceae</taxon>
        <taxon>Ensete</taxon>
    </lineage>
</organism>
<dbReference type="PANTHER" id="PTHR31100:SF51">
    <property type="entry name" value="AT-HOOK MOTIF NUCLEAR-LOCALIZED PROTEIN 29"/>
    <property type="match status" value="1"/>
</dbReference>
<dbReference type="InterPro" id="IPR014476">
    <property type="entry name" value="AHL15-29"/>
</dbReference>
<dbReference type="GO" id="GO:0003680">
    <property type="term" value="F:minor groove of adenine-thymine-rich DNA binding"/>
    <property type="evidence" value="ECO:0007669"/>
    <property type="project" value="UniProtKB-UniRule"/>
</dbReference>
<evidence type="ECO:0000256" key="6">
    <source>
        <dbReference type="PIRNR" id="PIRNR016021"/>
    </source>
</evidence>
<dbReference type="PANTHER" id="PTHR31100">
    <property type="entry name" value="AT-HOOK MOTIF NUCLEAR-LOCALIZED PROTEIN 15"/>
    <property type="match status" value="1"/>
</dbReference>
<dbReference type="Proteomes" id="UP000287651">
    <property type="component" value="Unassembled WGS sequence"/>
</dbReference>
<feature type="region of interest" description="Disordered" evidence="7">
    <location>
        <begin position="1"/>
        <end position="92"/>
    </location>
</feature>
<accession>A0A426Z4Q2</accession>
<evidence type="ECO:0000256" key="4">
    <source>
        <dbReference type="ARBA" id="ARBA00023163"/>
    </source>
</evidence>
<keyword evidence="3 6" id="KW-0238">DNA-binding</keyword>
<protein>
    <recommendedName>
        <fullName evidence="6">AT-hook motif nuclear-localized protein</fullName>
    </recommendedName>
</protein>
<dbReference type="Gene3D" id="3.30.1330.80">
    <property type="entry name" value="Hypothetical protein, similar to alpha- acetolactate decarboxylase, domain 2"/>
    <property type="match status" value="1"/>
</dbReference>
<dbReference type="InterPro" id="IPR005175">
    <property type="entry name" value="PPC_dom"/>
</dbReference>
<dbReference type="GO" id="GO:0010228">
    <property type="term" value="P:vegetative to reproductive phase transition of meristem"/>
    <property type="evidence" value="ECO:0007669"/>
    <property type="project" value="TreeGrafter"/>
</dbReference>
<dbReference type="PROSITE" id="PS51742">
    <property type="entry name" value="PPC"/>
    <property type="match status" value="1"/>
</dbReference>
<evidence type="ECO:0000256" key="7">
    <source>
        <dbReference type="SAM" id="MobiDB-lite"/>
    </source>
</evidence>
<dbReference type="EMBL" id="AMZH03008431">
    <property type="protein sequence ID" value="RRT58965.1"/>
    <property type="molecule type" value="Genomic_DNA"/>
</dbReference>
<dbReference type="AlphaFoldDB" id="A0A426Z4Q2"/>
<dbReference type="Pfam" id="PF03479">
    <property type="entry name" value="PCC"/>
    <property type="match status" value="1"/>
</dbReference>
<feature type="domain" description="PPC" evidence="8">
    <location>
        <begin position="92"/>
        <end position="232"/>
    </location>
</feature>
<comment type="function">
    <text evidence="6">Transcription factor that specifically binds AT-rich DNA sequences related to the nuclear matrix attachment regions (MARs).</text>
</comment>
<evidence type="ECO:0000313" key="10">
    <source>
        <dbReference type="Proteomes" id="UP000287651"/>
    </source>
</evidence>
<dbReference type="GO" id="GO:0003700">
    <property type="term" value="F:DNA-binding transcription factor activity"/>
    <property type="evidence" value="ECO:0007669"/>
    <property type="project" value="TreeGrafter"/>
</dbReference>
<evidence type="ECO:0000313" key="9">
    <source>
        <dbReference type="EMBL" id="RRT58965.1"/>
    </source>
</evidence>
<keyword evidence="2 6" id="KW-0805">Transcription regulation</keyword>
<evidence type="ECO:0000256" key="1">
    <source>
        <dbReference type="ARBA" id="ARBA00004123"/>
    </source>
</evidence>
<evidence type="ECO:0000256" key="5">
    <source>
        <dbReference type="ARBA" id="ARBA00023242"/>
    </source>
</evidence>
<dbReference type="PIRSF" id="PIRSF016021">
    <property type="entry name" value="ESCAROLA"/>
    <property type="match status" value="1"/>
</dbReference>
<sequence length="281" mass="27893">MPGTESGGGIAGTGGFSRYLRPPPPSPHVQPEESKPSRKKSPKLSPDHGGDQQAATSAAAGSSVGRVRRPRGRPPGSKNKPKPPIVVTRDSPNALRSHVIEVANGADVVECVTEYARRRGGGVSVLGGGGAVANVALRQPGASPPGSVVATLRGRFEILSLTGTVLPPPAPPGAGGLTVFLAGGNQGQVVGGSVVGPLVAAGSVVLTAACFSNAVYERLPLEECEEAAAAAEQGQQPAVSQSLGVTGAGGERGGSGGGPLYNLGGSYPFAGDAFGGFRPPF</sequence>
<gene>
    <name evidence="9" type="ORF">B296_00033994</name>
</gene>
<feature type="region of interest" description="Disordered" evidence="7">
    <location>
        <begin position="232"/>
        <end position="251"/>
    </location>
</feature>
<evidence type="ECO:0000256" key="3">
    <source>
        <dbReference type="ARBA" id="ARBA00023125"/>
    </source>
</evidence>